<feature type="transmembrane region" description="Helical" evidence="1">
    <location>
        <begin position="121"/>
        <end position="141"/>
    </location>
</feature>
<feature type="transmembrane region" description="Helical" evidence="1">
    <location>
        <begin position="185"/>
        <end position="210"/>
    </location>
</feature>
<keyword evidence="1" id="KW-1133">Transmembrane helix</keyword>
<accession>A0AAW1PFD8</accession>
<reference evidence="2 3" key="1">
    <citation type="journal article" date="2024" name="Nat. Commun.">
        <title>Phylogenomics reveals the evolutionary origins of lichenization in chlorophyte algae.</title>
        <authorList>
            <person name="Puginier C."/>
            <person name="Libourel C."/>
            <person name="Otte J."/>
            <person name="Skaloud P."/>
            <person name="Haon M."/>
            <person name="Grisel S."/>
            <person name="Petersen M."/>
            <person name="Berrin J.G."/>
            <person name="Delaux P.M."/>
            <person name="Dal Grande F."/>
            <person name="Keller J."/>
        </authorList>
    </citation>
    <scope>NUCLEOTIDE SEQUENCE [LARGE SCALE GENOMIC DNA]</scope>
    <source>
        <strain evidence="2 3">SAG 2036</strain>
    </source>
</reference>
<keyword evidence="1" id="KW-0472">Membrane</keyword>
<name>A0AAW1PFD8_9CHLO</name>
<proteinExistence type="predicted"/>
<dbReference type="Proteomes" id="UP001465755">
    <property type="component" value="Unassembled WGS sequence"/>
</dbReference>
<organism evidence="2 3">
    <name type="scientific">Symbiochloris irregularis</name>
    <dbReference type="NCBI Taxonomy" id="706552"/>
    <lineage>
        <taxon>Eukaryota</taxon>
        <taxon>Viridiplantae</taxon>
        <taxon>Chlorophyta</taxon>
        <taxon>core chlorophytes</taxon>
        <taxon>Trebouxiophyceae</taxon>
        <taxon>Trebouxiales</taxon>
        <taxon>Trebouxiaceae</taxon>
        <taxon>Symbiochloris</taxon>
    </lineage>
</organism>
<dbReference type="EMBL" id="JALJOQ010000034">
    <property type="protein sequence ID" value="KAK9807095.1"/>
    <property type="molecule type" value="Genomic_DNA"/>
</dbReference>
<dbReference type="AlphaFoldDB" id="A0AAW1PFD8"/>
<sequence length="269" mass="28211">MPGIFLPRLESGAISPPLHSSHGRVGPPFASLTAAVRSLPKEGVIHSAAGSGWAGLAAGCLHSLSGPDHLAALTPLTFGRGQMKATLLGALWGFGHCIGQLVLGLLLLVLKDRFTQVVPALSKYSSVTVGLTLMVIGGLGLQETLHTRREAQMQLVGTGDFQLEAQEQASRVQDAVRPLRRNFSLWTLATGIVYGLQPDALFVIIPALALPTPLAAVAYMFMFVVGTVTAMGSYTAFIGATSKALDKSNGNLLTNLSGVASGMNQRIAW</sequence>
<gene>
    <name evidence="2" type="ORF">WJX73_004376</name>
</gene>
<dbReference type="InterPro" id="IPR052776">
    <property type="entry name" value="Chloro_ReproSupport/MetalTrans"/>
</dbReference>
<dbReference type="PANTHER" id="PTHR33876:SF4">
    <property type="entry name" value="CHLOROPLAST PROTEIN FOR GROWTH AND FERTILITY 2"/>
    <property type="match status" value="1"/>
</dbReference>
<feature type="transmembrane region" description="Helical" evidence="1">
    <location>
        <begin position="216"/>
        <end position="237"/>
    </location>
</feature>
<keyword evidence="3" id="KW-1185">Reference proteome</keyword>
<feature type="transmembrane region" description="Helical" evidence="1">
    <location>
        <begin position="87"/>
        <end position="109"/>
    </location>
</feature>
<evidence type="ECO:0000313" key="2">
    <source>
        <dbReference type="EMBL" id="KAK9807095.1"/>
    </source>
</evidence>
<protein>
    <recommendedName>
        <fullName evidence="4">Urease accessory protein UreH-like transmembrane domain-containing protein</fullName>
    </recommendedName>
</protein>
<dbReference type="PANTHER" id="PTHR33876">
    <property type="entry name" value="UNNAMED PRODUCT"/>
    <property type="match status" value="1"/>
</dbReference>
<evidence type="ECO:0008006" key="4">
    <source>
        <dbReference type="Google" id="ProtNLM"/>
    </source>
</evidence>
<evidence type="ECO:0000313" key="3">
    <source>
        <dbReference type="Proteomes" id="UP001465755"/>
    </source>
</evidence>
<keyword evidence="1" id="KW-0812">Transmembrane</keyword>
<comment type="caution">
    <text evidence="2">The sequence shown here is derived from an EMBL/GenBank/DDBJ whole genome shotgun (WGS) entry which is preliminary data.</text>
</comment>
<evidence type="ECO:0000256" key="1">
    <source>
        <dbReference type="SAM" id="Phobius"/>
    </source>
</evidence>